<comment type="cofactor">
    <cofactor evidence="1 8">
        <name>Zn(2+)</name>
        <dbReference type="ChEBI" id="CHEBI:29105"/>
    </cofactor>
</comment>
<dbReference type="InterPro" id="IPR013154">
    <property type="entry name" value="ADH-like_N"/>
</dbReference>
<evidence type="ECO:0000256" key="4">
    <source>
        <dbReference type="ARBA" id="ARBA00022833"/>
    </source>
</evidence>
<dbReference type="PROSITE" id="PS00059">
    <property type="entry name" value="ADH_ZINC"/>
    <property type="match status" value="1"/>
</dbReference>
<feature type="domain" description="Enoyl reductase (ER)" evidence="9">
    <location>
        <begin position="54"/>
        <end position="364"/>
    </location>
</feature>
<evidence type="ECO:0000259" key="9">
    <source>
        <dbReference type="SMART" id="SM00829"/>
    </source>
</evidence>
<dbReference type="GO" id="GO:0046294">
    <property type="term" value="P:formaldehyde catabolic process"/>
    <property type="evidence" value="ECO:0007669"/>
    <property type="project" value="TreeGrafter"/>
</dbReference>
<name>A0AAV6IYU0_9ERIC</name>
<comment type="similarity">
    <text evidence="7">Belongs to the zinc-containing alcohol dehydrogenase family. Class-IV subfamily.</text>
</comment>
<dbReference type="Gene3D" id="3.40.50.720">
    <property type="entry name" value="NAD(P)-binding Rossmann-like Domain"/>
    <property type="match status" value="1"/>
</dbReference>
<evidence type="ECO:0000256" key="1">
    <source>
        <dbReference type="ARBA" id="ARBA00001947"/>
    </source>
</evidence>
<dbReference type="InterPro" id="IPR011032">
    <property type="entry name" value="GroES-like_sf"/>
</dbReference>
<dbReference type="AlphaFoldDB" id="A0AAV6IYU0"/>
<comment type="subunit">
    <text evidence="2">Homodimer.</text>
</comment>
<protein>
    <recommendedName>
        <fullName evidence="9">Enoyl reductase (ER) domain-containing protein</fullName>
    </recommendedName>
</protein>
<dbReference type="InterPro" id="IPR020843">
    <property type="entry name" value="ER"/>
</dbReference>
<evidence type="ECO:0000256" key="6">
    <source>
        <dbReference type="ARBA" id="ARBA00023027"/>
    </source>
</evidence>
<keyword evidence="4 8" id="KW-0862">Zinc</keyword>
<dbReference type="InterPro" id="IPR002328">
    <property type="entry name" value="ADH_Zn_CS"/>
</dbReference>
<dbReference type="InterPro" id="IPR036291">
    <property type="entry name" value="NAD(P)-bd_dom_sf"/>
</dbReference>
<keyword evidence="6" id="KW-0520">NAD</keyword>
<evidence type="ECO:0000313" key="10">
    <source>
        <dbReference type="EMBL" id="KAG5533997.1"/>
    </source>
</evidence>
<dbReference type="FunFam" id="3.90.180.10:FF:000067">
    <property type="entry name" value="alcohol dehydrogenase 1-like isoform X1"/>
    <property type="match status" value="1"/>
</dbReference>
<evidence type="ECO:0000313" key="11">
    <source>
        <dbReference type="Proteomes" id="UP000823749"/>
    </source>
</evidence>
<dbReference type="EMBL" id="JACTNZ010000009">
    <property type="protein sequence ID" value="KAG5533997.1"/>
    <property type="molecule type" value="Genomic_DNA"/>
</dbReference>
<evidence type="ECO:0000256" key="3">
    <source>
        <dbReference type="ARBA" id="ARBA00022723"/>
    </source>
</evidence>
<keyword evidence="5" id="KW-0560">Oxidoreductase</keyword>
<evidence type="ECO:0000256" key="2">
    <source>
        <dbReference type="ARBA" id="ARBA00011738"/>
    </source>
</evidence>
<evidence type="ECO:0000256" key="5">
    <source>
        <dbReference type="ARBA" id="ARBA00023002"/>
    </source>
</evidence>
<sequence>MGFAMVELGKNGEGGYGVWLLARGMIAGGGAAINCLKAESPRPAIRQPAAVCWGEEEEVKVEEIQVDPPKSGEARIKMLCASICHTDVLCCKGFPLPLFPRVLGHEGVGIVESIGEGVRELGEGDMVVPTYIGECGTCENCMSGKTNLCQTYPLQAFTGLLTDGTSRMSINDGGGGGQTRLYHFLSCSTWSEYTVVDAHYIVKIDPRIPLPHASFISCGFATGFGAAWKEAKVQKGNTVAVLGLGAVGLGVMEGARTRGATRIIGVDINDTKREKGMAFGMTDFINPRDSDKSISELVMGVTGGLGVDYSFECTGVAALVNQCIESTKIEIEKIDELLTHEVQLEDVNKAFELLKKPDCLKVLINF</sequence>
<dbReference type="FunFam" id="3.40.50.720:FF:000003">
    <property type="entry name" value="S-(hydroxymethyl)glutathione dehydrogenase"/>
    <property type="match status" value="1"/>
</dbReference>
<dbReference type="Gene3D" id="3.90.180.10">
    <property type="entry name" value="Medium-chain alcohol dehydrogenases, catalytic domain"/>
    <property type="match status" value="1"/>
</dbReference>
<evidence type="ECO:0000256" key="8">
    <source>
        <dbReference type="RuleBase" id="RU361277"/>
    </source>
</evidence>
<dbReference type="SMART" id="SM00829">
    <property type="entry name" value="PKS_ER"/>
    <property type="match status" value="1"/>
</dbReference>
<dbReference type="SUPFAM" id="SSF50129">
    <property type="entry name" value="GroES-like"/>
    <property type="match status" value="1"/>
</dbReference>
<reference evidence="10" key="1">
    <citation type="submission" date="2020-08" db="EMBL/GenBank/DDBJ databases">
        <title>Plant Genome Project.</title>
        <authorList>
            <person name="Zhang R.-G."/>
        </authorList>
    </citation>
    <scope>NUCLEOTIDE SEQUENCE</scope>
    <source>
        <strain evidence="10">WSP0</strain>
        <tissue evidence="10">Leaf</tissue>
    </source>
</reference>
<dbReference type="PANTHER" id="PTHR43880">
    <property type="entry name" value="ALCOHOL DEHYDROGENASE"/>
    <property type="match status" value="1"/>
</dbReference>
<proteinExistence type="inferred from homology"/>
<dbReference type="Pfam" id="PF08240">
    <property type="entry name" value="ADH_N"/>
    <property type="match status" value="1"/>
</dbReference>
<dbReference type="SUPFAM" id="SSF51735">
    <property type="entry name" value="NAD(P)-binding Rossmann-fold domains"/>
    <property type="match status" value="1"/>
</dbReference>
<comment type="caution">
    <text evidence="10">The sequence shown here is derived from an EMBL/GenBank/DDBJ whole genome shotgun (WGS) entry which is preliminary data.</text>
</comment>
<dbReference type="GO" id="GO:0008270">
    <property type="term" value="F:zinc ion binding"/>
    <property type="evidence" value="ECO:0007669"/>
    <property type="project" value="InterPro"/>
</dbReference>
<evidence type="ECO:0000256" key="7">
    <source>
        <dbReference type="ARBA" id="ARBA00060764"/>
    </source>
</evidence>
<keyword evidence="3 8" id="KW-0479">Metal-binding</keyword>
<accession>A0AAV6IYU0</accession>
<dbReference type="GO" id="GO:0051903">
    <property type="term" value="F:S-(hydroxymethyl)glutathione dehydrogenase [NAD(P)+] activity"/>
    <property type="evidence" value="ECO:0007669"/>
    <property type="project" value="TreeGrafter"/>
</dbReference>
<dbReference type="Proteomes" id="UP000823749">
    <property type="component" value="Chromosome 9"/>
</dbReference>
<keyword evidence="11" id="KW-1185">Reference proteome</keyword>
<dbReference type="Pfam" id="PF00107">
    <property type="entry name" value="ADH_zinc_N"/>
    <property type="match status" value="1"/>
</dbReference>
<dbReference type="PANTHER" id="PTHR43880:SF38">
    <property type="entry name" value="ALCOHOL DEHYDROGENASE-RELATED"/>
    <property type="match status" value="1"/>
</dbReference>
<dbReference type="GO" id="GO:0005829">
    <property type="term" value="C:cytosol"/>
    <property type="evidence" value="ECO:0007669"/>
    <property type="project" value="TreeGrafter"/>
</dbReference>
<gene>
    <name evidence="10" type="ORF">RHGRI_028004</name>
</gene>
<organism evidence="10 11">
    <name type="scientific">Rhododendron griersonianum</name>
    <dbReference type="NCBI Taxonomy" id="479676"/>
    <lineage>
        <taxon>Eukaryota</taxon>
        <taxon>Viridiplantae</taxon>
        <taxon>Streptophyta</taxon>
        <taxon>Embryophyta</taxon>
        <taxon>Tracheophyta</taxon>
        <taxon>Spermatophyta</taxon>
        <taxon>Magnoliopsida</taxon>
        <taxon>eudicotyledons</taxon>
        <taxon>Gunneridae</taxon>
        <taxon>Pentapetalae</taxon>
        <taxon>asterids</taxon>
        <taxon>Ericales</taxon>
        <taxon>Ericaceae</taxon>
        <taxon>Ericoideae</taxon>
        <taxon>Rhodoreae</taxon>
        <taxon>Rhododendron</taxon>
    </lineage>
</organism>
<dbReference type="InterPro" id="IPR013149">
    <property type="entry name" value="ADH-like_C"/>
</dbReference>